<accession>A0A7J3VUQ8</accession>
<keyword evidence="1" id="KW-1133">Transmembrane helix</keyword>
<proteinExistence type="predicted"/>
<feature type="transmembrane region" description="Helical" evidence="1">
    <location>
        <begin position="30"/>
        <end position="50"/>
    </location>
</feature>
<name>A0A7J3VUQ8_CALS0</name>
<evidence type="ECO:0000256" key="1">
    <source>
        <dbReference type="SAM" id="Phobius"/>
    </source>
</evidence>
<evidence type="ECO:0000313" key="2">
    <source>
        <dbReference type="EMBL" id="HHM44696.1"/>
    </source>
</evidence>
<keyword evidence="1" id="KW-0472">Membrane</keyword>
<sequence length="139" mass="15199">MALLLVLSLLTGLLILLFDGLLWFDNPKNGHAYSLFVFSAVQLILLLGVVMGRKWAGKAVPYWAASYLVMLLLNPLTGPSIGVQPSEFAAYLFGLTPISSFNSVSCPFLCPPFAVSYLVLTIIQPILLIVSRRAVRRMG</sequence>
<dbReference type="AlphaFoldDB" id="A0A7J3VUQ8"/>
<feature type="transmembrane region" description="Helical" evidence="1">
    <location>
        <begin position="101"/>
        <end position="130"/>
    </location>
</feature>
<organism evidence="2">
    <name type="scientific">Caldiarchaeum subterraneum</name>
    <dbReference type="NCBI Taxonomy" id="311458"/>
    <lineage>
        <taxon>Archaea</taxon>
        <taxon>Nitrososphaerota</taxon>
        <taxon>Candidatus Caldarchaeales</taxon>
        <taxon>Candidatus Caldarchaeaceae</taxon>
        <taxon>Candidatus Caldarchaeum</taxon>
    </lineage>
</organism>
<feature type="transmembrane region" description="Helical" evidence="1">
    <location>
        <begin position="62"/>
        <end position="81"/>
    </location>
</feature>
<dbReference type="EMBL" id="DRXH01000182">
    <property type="protein sequence ID" value="HHM44696.1"/>
    <property type="molecule type" value="Genomic_DNA"/>
</dbReference>
<keyword evidence="1" id="KW-0812">Transmembrane</keyword>
<gene>
    <name evidence="2" type="ORF">ENM31_05315</name>
</gene>
<protein>
    <submittedName>
        <fullName evidence="2">Uncharacterized protein</fullName>
    </submittedName>
</protein>
<reference evidence="2" key="1">
    <citation type="journal article" date="2020" name="mSystems">
        <title>Genome- and Community-Level Interaction Insights into Carbon Utilization and Element Cycling Functions of Hydrothermarchaeota in Hydrothermal Sediment.</title>
        <authorList>
            <person name="Zhou Z."/>
            <person name="Liu Y."/>
            <person name="Xu W."/>
            <person name="Pan J."/>
            <person name="Luo Z.H."/>
            <person name="Li M."/>
        </authorList>
    </citation>
    <scope>NUCLEOTIDE SEQUENCE [LARGE SCALE GENOMIC DNA]</scope>
    <source>
        <strain evidence="2">SpSt-1074</strain>
    </source>
</reference>
<comment type="caution">
    <text evidence="2">The sequence shown here is derived from an EMBL/GenBank/DDBJ whole genome shotgun (WGS) entry which is preliminary data.</text>
</comment>